<dbReference type="PANTHER" id="PTHR14149">
    <property type="entry name" value="RAS GTPASE-ACTIVATING PROTEIN WITH IQ MOTIF"/>
    <property type="match status" value="1"/>
</dbReference>
<keyword evidence="1" id="KW-0175">Coiled coil</keyword>
<dbReference type="GO" id="GO:0051015">
    <property type="term" value="F:actin filament binding"/>
    <property type="evidence" value="ECO:0007669"/>
    <property type="project" value="TreeGrafter"/>
</dbReference>
<dbReference type="Pfam" id="PF00616">
    <property type="entry name" value="RasGAP"/>
    <property type="match status" value="1"/>
</dbReference>
<dbReference type="SUPFAM" id="SSF143885">
    <property type="entry name" value="RGC domain-like"/>
    <property type="match status" value="1"/>
</dbReference>
<accession>A0A7E4V127</accession>
<sequence length="1433" mass="161802">MTIADIDSIALGKQFTAEQLDEKRQNRSAYDYLCRLHAVRNWLAACLAEESIPAPIDLEENLRNGVLLARIGGTFAPDVVDKIFDLSQEKYNAAGPVYRHTDNINAWRRSMIKLGLPEIIIPETVDIYEGRNIRTVFCIYALAIYALRLRWKLDDGTRNVPAIRNEAGNLNFSEDEMEQIKLRLQEEGVNVSWGEFGGLIAKRGATNVAADVLEVIGQAVAGDDVDKLLGVLLNHESGFIFVEKDLGPAYLEALKAAKSDGAELTASHVQAIIQIVNETEALSRLERYLQTGHSDNENSEDLTELFHILADLDPEKVIQAALPLYNDLLHERRANQEEPLSLEQVHDIVNVSNACIQVRISALQGNADDVYLSLQDPALSIGEALREAYKAEYFHGLLRICKEPEPESPEQKTISNLKPTIAQLISVVTSINQLTPDDLLITDLLRALDSHDETVFVSILTKLNIEEVNETYSKIYFKEATEKRPQSKEELQVLISKANVKIAAALKEGTEVLQLNNNVIASDEKATQALLTKSTWADQSIVQPAVIEWYYRDLSKDLKTKYANETGNHEPETLPVAKVIAQPYGPAEDDFVVVEIKKPSETATIVPETKSSDVQKWPLNSEEIKSVLRRVNEKFDNHYRKAEHQIAKAQKTIREHLKSKYAASQQRQRERAAQIIQNGYRGMKSRNRFDEFRHSSAPSVDAIRPFTVLLRDNDKDYDEELNVERTRSKITHLIKNNAKLDEDLIELDKKIGLLVKNRISLQDVLDHSDKIEETKSAFDKRQPSLRRPARKDLASLEVLFFHLQAEPIYLTNVYNTSSLPVSTFIGDIILPLFHFGSEKREEYLLVQVFAEILNTYIEQLTLPNEFLNNKTAKKLTATFTSMFQSFPSAAAVTVALKSDLIEFQKGESAEEHFGLSPAELFESMHGREPRDLEEALSEPRVDEIVEKSKSFVIQWTDRFTKQLIDGLELPRNVRYLIKNCAISLRNHFTGLKETEIHQLVAKFLFVTYVEHALTDSKFVKRETGQGLSVRQTEILRVVVQLIRYAVDGQGYGADQPHMQSLNHELIVVNSLYTSFTASHLTPETTDAIYGLNRYSAFADIIKPKLHIETKYVKSIVKAVDDHKTAVFKEDSQLLKVLATVKVPEEETVVLNLRPMAHSGLEGHEGNELFVETKKQIVELLLSGLPGNTIPRLLNAKPTREQEDAYQALLKDIKEGQSIASTQESIRTNLAKLEALNLTTSTDGYQSLITAIAKDIISMKKYRIQRKEQLDSLKKLVGELEATRAEYMDRLDKYQKYLDHTLDNISVVSRKPSIQFQKGGRAEKKFNKRVTKEKPITISTTAEKLVKKGIAVAGQMTPKELSKTQVEISNNPEVKGAFSIVVSTKGKDETTTAILFQDLLTADAAKESEFKIEERLRVEPTAFVAYLNRKYHVK</sequence>
<protein>
    <submittedName>
        <fullName evidence="4">Calponin-homology (CH) domain-containing protein</fullName>
    </submittedName>
</protein>
<evidence type="ECO:0000313" key="3">
    <source>
        <dbReference type="Proteomes" id="UP000492821"/>
    </source>
</evidence>
<dbReference type="PROSITE" id="PS50096">
    <property type="entry name" value="IQ"/>
    <property type="match status" value="1"/>
</dbReference>
<dbReference type="WBParaSite" id="Pan_g15133.t1">
    <property type="protein sequence ID" value="Pan_g15133.t1"/>
    <property type="gene ID" value="Pan_g15133"/>
</dbReference>
<dbReference type="Gene3D" id="1.10.506.10">
    <property type="entry name" value="GTPase Activation - p120gap, domain 1"/>
    <property type="match status" value="1"/>
</dbReference>
<evidence type="ECO:0000256" key="1">
    <source>
        <dbReference type="SAM" id="Coils"/>
    </source>
</evidence>
<dbReference type="SUPFAM" id="SSF47576">
    <property type="entry name" value="Calponin-homology domain, CH-domain"/>
    <property type="match status" value="1"/>
</dbReference>
<dbReference type="InterPro" id="IPR001936">
    <property type="entry name" value="RasGAP_dom"/>
</dbReference>
<dbReference type="GO" id="GO:0005516">
    <property type="term" value="F:calmodulin binding"/>
    <property type="evidence" value="ECO:0007669"/>
    <property type="project" value="TreeGrafter"/>
</dbReference>
<reference evidence="3" key="1">
    <citation type="journal article" date="2013" name="Genetics">
        <title>The draft genome and transcriptome of Panagrellus redivivus are shaped by the harsh demands of a free-living lifestyle.</title>
        <authorList>
            <person name="Srinivasan J."/>
            <person name="Dillman A.R."/>
            <person name="Macchietto M.G."/>
            <person name="Heikkinen L."/>
            <person name="Lakso M."/>
            <person name="Fracchia K.M."/>
            <person name="Antoshechkin I."/>
            <person name="Mortazavi A."/>
            <person name="Wong G."/>
            <person name="Sternberg P.W."/>
        </authorList>
    </citation>
    <scope>NUCLEOTIDE SEQUENCE [LARGE SCALE GENOMIC DNA]</scope>
    <source>
        <strain evidence="3">MT8872</strain>
    </source>
</reference>
<evidence type="ECO:0000259" key="2">
    <source>
        <dbReference type="PROSITE" id="PS50021"/>
    </source>
</evidence>
<dbReference type="PROSITE" id="PS50021">
    <property type="entry name" value="CH"/>
    <property type="match status" value="1"/>
</dbReference>
<feature type="coiled-coil region" evidence="1">
    <location>
        <begin position="632"/>
        <end position="659"/>
    </location>
</feature>
<organism evidence="3 4">
    <name type="scientific">Panagrellus redivivus</name>
    <name type="common">Microworm</name>
    <dbReference type="NCBI Taxonomy" id="6233"/>
    <lineage>
        <taxon>Eukaryota</taxon>
        <taxon>Metazoa</taxon>
        <taxon>Ecdysozoa</taxon>
        <taxon>Nematoda</taxon>
        <taxon>Chromadorea</taxon>
        <taxon>Rhabditida</taxon>
        <taxon>Tylenchina</taxon>
        <taxon>Panagrolaimomorpha</taxon>
        <taxon>Panagrolaimoidea</taxon>
        <taxon>Panagrolaimidae</taxon>
        <taxon>Panagrellus</taxon>
    </lineage>
</organism>
<dbReference type="InterPro" id="IPR036872">
    <property type="entry name" value="CH_dom_sf"/>
</dbReference>
<reference evidence="4" key="2">
    <citation type="submission" date="2020-10" db="UniProtKB">
        <authorList>
            <consortium name="WormBaseParasite"/>
        </authorList>
    </citation>
    <scope>IDENTIFICATION</scope>
</reference>
<dbReference type="InterPro" id="IPR008936">
    <property type="entry name" value="Rho_GTPase_activation_prot"/>
</dbReference>
<evidence type="ECO:0000313" key="4">
    <source>
        <dbReference type="WBParaSite" id="Pan_g15133.t1"/>
    </source>
</evidence>
<dbReference type="GO" id="GO:0005938">
    <property type="term" value="C:cell cortex"/>
    <property type="evidence" value="ECO:0007669"/>
    <property type="project" value="TreeGrafter"/>
</dbReference>
<dbReference type="Gene3D" id="1.10.418.10">
    <property type="entry name" value="Calponin-like domain"/>
    <property type="match status" value="1"/>
</dbReference>
<dbReference type="Pfam" id="PF00307">
    <property type="entry name" value="CH"/>
    <property type="match status" value="1"/>
</dbReference>
<dbReference type="InterPro" id="IPR001715">
    <property type="entry name" value="CH_dom"/>
</dbReference>
<proteinExistence type="predicted"/>
<dbReference type="GO" id="GO:0005096">
    <property type="term" value="F:GTPase activator activity"/>
    <property type="evidence" value="ECO:0007669"/>
    <property type="project" value="TreeGrafter"/>
</dbReference>
<dbReference type="InterPro" id="IPR000593">
    <property type="entry name" value="RasGAP_C"/>
</dbReference>
<dbReference type="Proteomes" id="UP000492821">
    <property type="component" value="Unassembled WGS sequence"/>
</dbReference>
<feature type="domain" description="Calponin-homology (CH)" evidence="2">
    <location>
        <begin position="33"/>
        <end position="147"/>
    </location>
</feature>
<dbReference type="PANTHER" id="PTHR14149:SF14">
    <property type="entry name" value="CALPONIN-HOMOLOGY (CH) DOMAIN-CONTAINING PROTEIN"/>
    <property type="match status" value="1"/>
</dbReference>
<dbReference type="GO" id="GO:1903479">
    <property type="term" value="P:mitotic actomyosin contractile ring assembly actin filament organization"/>
    <property type="evidence" value="ECO:0007669"/>
    <property type="project" value="TreeGrafter"/>
</dbReference>
<dbReference type="SMART" id="SM00033">
    <property type="entry name" value="CH"/>
    <property type="match status" value="1"/>
</dbReference>
<name>A0A7E4V127_PANRE</name>
<keyword evidence="3" id="KW-1185">Reference proteome</keyword>
<dbReference type="Pfam" id="PF03836">
    <property type="entry name" value="RasGAP_C"/>
    <property type="match status" value="1"/>
</dbReference>